<feature type="region of interest" description="Disordered" evidence="3">
    <location>
        <begin position="193"/>
        <end position="264"/>
    </location>
</feature>
<evidence type="ECO:0000313" key="5">
    <source>
        <dbReference type="EMBL" id="CAL4213575.1"/>
    </source>
</evidence>
<feature type="domain" description="Cyclin-dependent kinase inhibitor" evidence="4">
    <location>
        <begin position="66"/>
        <end position="92"/>
    </location>
</feature>
<dbReference type="EMBL" id="CAXKWB010089203">
    <property type="protein sequence ID" value="CAL4213575.1"/>
    <property type="molecule type" value="Genomic_DNA"/>
</dbReference>
<accession>A0AAV2SP36</accession>
<evidence type="ECO:0000256" key="3">
    <source>
        <dbReference type="SAM" id="MobiDB-lite"/>
    </source>
</evidence>
<evidence type="ECO:0000313" key="6">
    <source>
        <dbReference type="Proteomes" id="UP001497623"/>
    </source>
</evidence>
<dbReference type="InterPro" id="IPR003175">
    <property type="entry name" value="CDI_dom"/>
</dbReference>
<dbReference type="GO" id="GO:0051726">
    <property type="term" value="P:regulation of cell cycle"/>
    <property type="evidence" value="ECO:0007669"/>
    <property type="project" value="InterPro"/>
</dbReference>
<name>A0AAV2SP36_MEGNR</name>
<keyword evidence="2" id="KW-0649">Protein kinase inhibitor</keyword>
<dbReference type="Gene3D" id="4.10.365.10">
    <property type="entry name" value="p27"/>
    <property type="match status" value="1"/>
</dbReference>
<evidence type="ECO:0000256" key="2">
    <source>
        <dbReference type="ARBA" id="ARBA00023013"/>
    </source>
</evidence>
<evidence type="ECO:0000259" key="4">
    <source>
        <dbReference type="Pfam" id="PF02234"/>
    </source>
</evidence>
<dbReference type="GO" id="GO:0004861">
    <property type="term" value="F:cyclin-dependent protein serine/threonine kinase inhibitor activity"/>
    <property type="evidence" value="ECO:0007669"/>
    <property type="project" value="InterPro"/>
</dbReference>
<dbReference type="InterPro" id="IPR044898">
    <property type="entry name" value="CDI_dom_sf"/>
</dbReference>
<protein>
    <recommendedName>
        <fullName evidence="4">Cyclin-dependent kinase inhibitor domain-containing protein</fullName>
    </recommendedName>
</protein>
<comment type="similarity">
    <text evidence="1">Belongs to the CDI family.</text>
</comment>
<comment type="caution">
    <text evidence="5">The sequence shown here is derived from an EMBL/GenBank/DDBJ whole genome shotgun (WGS) entry which is preliminary data.</text>
</comment>
<dbReference type="GO" id="GO:0005634">
    <property type="term" value="C:nucleus"/>
    <property type="evidence" value="ECO:0007669"/>
    <property type="project" value="InterPro"/>
</dbReference>
<organism evidence="5 6">
    <name type="scientific">Meganyctiphanes norvegica</name>
    <name type="common">Northern krill</name>
    <name type="synonym">Thysanopoda norvegica</name>
    <dbReference type="NCBI Taxonomy" id="48144"/>
    <lineage>
        <taxon>Eukaryota</taxon>
        <taxon>Metazoa</taxon>
        <taxon>Ecdysozoa</taxon>
        <taxon>Arthropoda</taxon>
        <taxon>Crustacea</taxon>
        <taxon>Multicrustacea</taxon>
        <taxon>Malacostraca</taxon>
        <taxon>Eumalacostraca</taxon>
        <taxon>Eucarida</taxon>
        <taxon>Euphausiacea</taxon>
        <taxon>Euphausiidae</taxon>
        <taxon>Meganyctiphanes</taxon>
    </lineage>
</organism>
<proteinExistence type="inferred from homology"/>
<dbReference type="Pfam" id="PF02234">
    <property type="entry name" value="CDI"/>
    <property type="match status" value="1"/>
</dbReference>
<dbReference type="Proteomes" id="UP001497623">
    <property type="component" value="Unassembled WGS sequence"/>
</dbReference>
<reference evidence="5 6" key="1">
    <citation type="submission" date="2024-05" db="EMBL/GenBank/DDBJ databases">
        <authorList>
            <person name="Wallberg A."/>
        </authorList>
    </citation>
    <scope>NUCLEOTIDE SEQUENCE [LARGE SCALE GENOMIC DNA]</scope>
</reference>
<sequence length="264" mass="29403">MLDIYCNMISYPISVPRSPCNKPATQQDISVFFKRPLARRALTELGRNDPKLNMKMAESLLTISGAEFIKKWNFDPIREKPLPPGRYLWTAVKQQRRLARETAAAAAAASGTTEVIGLGAAPELDATVLSLPRASSPMMTAEVLDLDDYRSHNDRLSPIPRDVSPVRECHPRLHEEVVVDVVHDVALAAVASALHRTPKKSRENRESLHSPHSPKTKAKQCKITAFGRERKRVLSNSKSDAESDFELTPTKKPNTGKPKTPRKK</sequence>
<feature type="compositionally biased region" description="Basic and acidic residues" evidence="3">
    <location>
        <begin position="200"/>
        <end position="209"/>
    </location>
</feature>
<gene>
    <name evidence="5" type="ORF">MNOR_LOCUS38564</name>
</gene>
<keyword evidence="6" id="KW-1185">Reference proteome</keyword>
<feature type="compositionally biased region" description="Low complexity" evidence="3">
    <location>
        <begin position="248"/>
        <end position="258"/>
    </location>
</feature>
<dbReference type="AlphaFoldDB" id="A0AAV2SP36"/>
<evidence type="ECO:0000256" key="1">
    <source>
        <dbReference type="ARBA" id="ARBA00006726"/>
    </source>
</evidence>